<evidence type="ECO:0008006" key="8">
    <source>
        <dbReference type="Google" id="ProtNLM"/>
    </source>
</evidence>
<dbReference type="Gramene" id="Mp1g20810.1">
    <property type="protein sequence ID" value="Mp1g20810.1.cds"/>
    <property type="gene ID" value="Mp1g20810"/>
</dbReference>
<dbReference type="CDD" id="cd00177">
    <property type="entry name" value="START"/>
    <property type="match status" value="1"/>
</dbReference>
<comment type="subcellular location">
    <subcellularLocation>
        <location evidence="1">Endoplasmic reticulum</location>
    </subcellularLocation>
</comment>
<dbReference type="AlphaFoldDB" id="A0A2R6XWG5"/>
<sequence>MRGSRVDECGDVKRVEGWLFLIAARRLRGQFPHKRYFVLESGIASCYRAKPSNQDEVPIRKGIIDPYTRVADNGRESIHGQVLFVFTVYDSFDNENQLKFGVRSAEEAAKWMNAFKAAAEQGPSKGKVGAFVPSSGKRRLPFRRRSNSGLVSYPSNGQEAFSPDDGGVPDWTGALSFKEGSPDVVATSPWRIIGCKNGLRIFTETTDHPGFGLMNMLKEDQPALMAVGVVNASCESIFETVMALGQSRAEWDFCYLRGNVIEHIDGHTDVIHKQFHTRWIPWRMKPRDLVLLRYWRREDDGSYVILYRSVKHAKCPPRRGFVRAKLKSGGYVISPLQSNGSQLNRSLVKHMITAEWKIWSSCLQPICAQDITLRVLERVAAIRELYKARSTVSMLVSSPSTDTLAKDAINANGTVKSAHEGKGGDGGLNFAMSPEPAKSPSNLGEGNSPFLQLGDGDEFYDVQEDASWWKDPENFDGPRRYREVEGILEEDDKHKDCKSPGGSKLSAAATIVKRLHDLASSVQKKQHNEVGMNDEDVVEVLSKEGTLLRGGDAVTGSCWNTADADTFLIRGKQYLRDNRKVKAEQPWMQFIAADWFKSNKREDHLASRPSNLVQTISSKFQKTPGKGGPPYFFIINLQVPGTTTYSLVLYYMTHRRLEDDPILEKFVNGDDRLRNSRFKLIPHIAKGSWIVKQSVGKTACLIGQALTINYHTGSNYIELDVDIGSSSVAKGVVNLVLGYLSKLVIEMAFLIQANTEDELPEHLLGTCRLSYLDINKAVPAIPE</sequence>
<dbReference type="Gene3D" id="2.30.29.30">
    <property type="entry name" value="Pleckstrin-homology domain (PH domain)/Phosphotyrosine-binding domain (PTB)"/>
    <property type="match status" value="1"/>
</dbReference>
<evidence type="ECO:0000259" key="4">
    <source>
        <dbReference type="PROSITE" id="PS50003"/>
    </source>
</evidence>
<dbReference type="OrthoDB" id="9970435at2759"/>
<accession>A0A2R6XWG5</accession>
<dbReference type="PANTHER" id="PTHR12136">
    <property type="entry name" value="ENHANCED DISEASE RESISTANCE-RELATED"/>
    <property type="match status" value="1"/>
</dbReference>
<dbReference type="SUPFAM" id="SSF50729">
    <property type="entry name" value="PH domain-like"/>
    <property type="match status" value="1"/>
</dbReference>
<dbReference type="EMBL" id="KZ772673">
    <property type="protein sequence ID" value="PTQ50450.1"/>
    <property type="molecule type" value="Genomic_DNA"/>
</dbReference>
<evidence type="ECO:0000259" key="5">
    <source>
        <dbReference type="PROSITE" id="PS50848"/>
    </source>
</evidence>
<dbReference type="Gene3D" id="3.30.530.20">
    <property type="match status" value="1"/>
</dbReference>
<evidence type="ECO:0000256" key="2">
    <source>
        <dbReference type="ARBA" id="ARBA00022824"/>
    </source>
</evidence>
<dbReference type="SMART" id="SM00233">
    <property type="entry name" value="PH"/>
    <property type="match status" value="1"/>
</dbReference>
<evidence type="ECO:0000256" key="1">
    <source>
        <dbReference type="ARBA" id="ARBA00004240"/>
    </source>
</evidence>
<dbReference type="PROSITE" id="PS50848">
    <property type="entry name" value="START"/>
    <property type="match status" value="1"/>
</dbReference>
<dbReference type="InterPro" id="IPR001849">
    <property type="entry name" value="PH_domain"/>
</dbReference>
<evidence type="ECO:0000256" key="3">
    <source>
        <dbReference type="SAM" id="MobiDB-lite"/>
    </source>
</evidence>
<dbReference type="GO" id="GO:0008289">
    <property type="term" value="F:lipid binding"/>
    <property type="evidence" value="ECO:0007669"/>
    <property type="project" value="InterPro"/>
</dbReference>
<dbReference type="InterPro" id="IPR023393">
    <property type="entry name" value="START-like_dom_sf"/>
</dbReference>
<reference evidence="7" key="1">
    <citation type="journal article" date="2017" name="Cell">
        <title>Insights into land plant evolution garnered from the Marchantia polymorpha genome.</title>
        <authorList>
            <person name="Bowman J.L."/>
            <person name="Kohchi T."/>
            <person name="Yamato K.T."/>
            <person name="Jenkins J."/>
            <person name="Shu S."/>
            <person name="Ishizaki K."/>
            <person name="Yamaoka S."/>
            <person name="Nishihama R."/>
            <person name="Nakamura Y."/>
            <person name="Berger F."/>
            <person name="Adam C."/>
            <person name="Aki S.S."/>
            <person name="Althoff F."/>
            <person name="Araki T."/>
            <person name="Arteaga-Vazquez M.A."/>
            <person name="Balasubrmanian S."/>
            <person name="Barry K."/>
            <person name="Bauer D."/>
            <person name="Boehm C.R."/>
            <person name="Briginshaw L."/>
            <person name="Caballero-Perez J."/>
            <person name="Catarino B."/>
            <person name="Chen F."/>
            <person name="Chiyoda S."/>
            <person name="Chovatia M."/>
            <person name="Davies K.M."/>
            <person name="Delmans M."/>
            <person name="Demura T."/>
            <person name="Dierschke T."/>
            <person name="Dolan L."/>
            <person name="Dorantes-Acosta A.E."/>
            <person name="Eklund D.M."/>
            <person name="Florent S.N."/>
            <person name="Flores-Sandoval E."/>
            <person name="Fujiyama A."/>
            <person name="Fukuzawa H."/>
            <person name="Galik B."/>
            <person name="Grimanelli D."/>
            <person name="Grimwood J."/>
            <person name="Grossniklaus U."/>
            <person name="Hamada T."/>
            <person name="Haseloff J."/>
            <person name="Hetherington A.J."/>
            <person name="Higo A."/>
            <person name="Hirakawa Y."/>
            <person name="Hundley H.N."/>
            <person name="Ikeda Y."/>
            <person name="Inoue K."/>
            <person name="Inoue S.I."/>
            <person name="Ishida S."/>
            <person name="Jia Q."/>
            <person name="Kakita M."/>
            <person name="Kanazawa T."/>
            <person name="Kawai Y."/>
            <person name="Kawashima T."/>
            <person name="Kennedy M."/>
            <person name="Kinose K."/>
            <person name="Kinoshita T."/>
            <person name="Kohara Y."/>
            <person name="Koide E."/>
            <person name="Komatsu K."/>
            <person name="Kopischke S."/>
            <person name="Kubo M."/>
            <person name="Kyozuka J."/>
            <person name="Lagercrantz U."/>
            <person name="Lin S.S."/>
            <person name="Lindquist E."/>
            <person name="Lipzen A.M."/>
            <person name="Lu C.W."/>
            <person name="De Luna E."/>
            <person name="Martienssen R.A."/>
            <person name="Minamino N."/>
            <person name="Mizutani M."/>
            <person name="Mizutani M."/>
            <person name="Mochizuki N."/>
            <person name="Monte I."/>
            <person name="Mosher R."/>
            <person name="Nagasaki H."/>
            <person name="Nakagami H."/>
            <person name="Naramoto S."/>
            <person name="Nishitani K."/>
            <person name="Ohtani M."/>
            <person name="Okamoto T."/>
            <person name="Okumura M."/>
            <person name="Phillips J."/>
            <person name="Pollak B."/>
            <person name="Reinders A."/>
            <person name="Rovekamp M."/>
            <person name="Sano R."/>
            <person name="Sawa S."/>
            <person name="Schmid M.W."/>
            <person name="Shirakawa M."/>
            <person name="Solano R."/>
            <person name="Spunde A."/>
            <person name="Suetsugu N."/>
            <person name="Sugano S."/>
            <person name="Sugiyama A."/>
            <person name="Sun R."/>
            <person name="Suzuki Y."/>
            <person name="Takenaka M."/>
            <person name="Takezawa D."/>
            <person name="Tomogane H."/>
            <person name="Tsuzuki M."/>
            <person name="Ueda T."/>
            <person name="Umeda M."/>
            <person name="Ward J.M."/>
            <person name="Watanabe Y."/>
            <person name="Yazaki K."/>
            <person name="Yokoyama R."/>
            <person name="Yoshitake Y."/>
            <person name="Yotsui I."/>
            <person name="Zachgo S."/>
            <person name="Schmutz J."/>
        </authorList>
    </citation>
    <scope>NUCLEOTIDE SEQUENCE [LARGE SCALE GENOMIC DNA]</scope>
    <source>
        <strain evidence="7">Tak-1</strain>
    </source>
</reference>
<name>A0A2R6XWG5_MARPO</name>
<organism evidence="6 7">
    <name type="scientific">Marchantia polymorpha</name>
    <name type="common">Common liverwort</name>
    <name type="synonym">Marchantia aquatica</name>
    <dbReference type="NCBI Taxonomy" id="3197"/>
    <lineage>
        <taxon>Eukaryota</taxon>
        <taxon>Viridiplantae</taxon>
        <taxon>Streptophyta</taxon>
        <taxon>Embryophyta</taxon>
        <taxon>Marchantiophyta</taxon>
        <taxon>Marchantiopsida</taxon>
        <taxon>Marchantiidae</taxon>
        <taxon>Marchantiales</taxon>
        <taxon>Marchantiaceae</taxon>
        <taxon>Marchantia</taxon>
    </lineage>
</organism>
<dbReference type="SUPFAM" id="SSF55961">
    <property type="entry name" value="Bet v1-like"/>
    <property type="match status" value="1"/>
</dbReference>
<dbReference type="GO" id="GO:0005783">
    <property type="term" value="C:endoplasmic reticulum"/>
    <property type="evidence" value="ECO:0007669"/>
    <property type="project" value="UniProtKB-SubCell"/>
</dbReference>
<dbReference type="InterPro" id="IPR009769">
    <property type="entry name" value="EDR2_C"/>
</dbReference>
<dbReference type="CDD" id="cd00821">
    <property type="entry name" value="PH"/>
    <property type="match status" value="1"/>
</dbReference>
<proteinExistence type="predicted"/>
<evidence type="ECO:0000313" key="7">
    <source>
        <dbReference type="Proteomes" id="UP000244005"/>
    </source>
</evidence>
<dbReference type="SMART" id="SM00234">
    <property type="entry name" value="START"/>
    <property type="match status" value="1"/>
</dbReference>
<keyword evidence="2" id="KW-0256">Endoplasmic reticulum</keyword>
<evidence type="ECO:0000313" key="6">
    <source>
        <dbReference type="EMBL" id="PTQ50450.1"/>
    </source>
</evidence>
<protein>
    <recommendedName>
        <fullName evidence="8">START domain-containing protein</fullName>
    </recommendedName>
</protein>
<feature type="region of interest" description="Disordered" evidence="3">
    <location>
        <begin position="415"/>
        <end position="448"/>
    </location>
</feature>
<dbReference type="PROSITE" id="PS50003">
    <property type="entry name" value="PH_DOMAIN"/>
    <property type="match status" value="1"/>
</dbReference>
<dbReference type="InterPro" id="IPR011993">
    <property type="entry name" value="PH-like_dom_sf"/>
</dbReference>
<dbReference type="OMA" id="TMPSTWA"/>
<feature type="domain" description="PH" evidence="4">
    <location>
        <begin position="12"/>
        <end position="120"/>
    </location>
</feature>
<keyword evidence="7" id="KW-1185">Reference proteome</keyword>
<dbReference type="Pfam" id="PF00169">
    <property type="entry name" value="PH"/>
    <property type="match status" value="1"/>
</dbReference>
<dbReference type="Pfam" id="PF01852">
    <property type="entry name" value="START"/>
    <property type="match status" value="1"/>
</dbReference>
<dbReference type="PANTHER" id="PTHR12136:SF41">
    <property type="entry name" value="PLECKSTRIN HOMOLOGY (PH) AND LIPID-BINDING START DOMAINS-CONTAINING PROTEIN"/>
    <property type="match status" value="1"/>
</dbReference>
<dbReference type="InterPro" id="IPR002913">
    <property type="entry name" value="START_lipid-bd_dom"/>
</dbReference>
<dbReference type="Pfam" id="PF07059">
    <property type="entry name" value="EDR2_C"/>
    <property type="match status" value="1"/>
</dbReference>
<gene>
    <name evidence="6" type="ORF">MARPO_0001s0416</name>
</gene>
<dbReference type="Proteomes" id="UP000244005">
    <property type="component" value="Unassembled WGS sequence"/>
</dbReference>
<dbReference type="InterPro" id="IPR045096">
    <property type="entry name" value="EDR2-like"/>
</dbReference>
<feature type="domain" description="START" evidence="5">
    <location>
        <begin position="190"/>
        <end position="371"/>
    </location>
</feature>